<proteinExistence type="predicted"/>
<dbReference type="AlphaFoldDB" id="A0A329EBL9"/>
<comment type="caution">
    <text evidence="1">The sequence shown here is derived from an EMBL/GenBank/DDBJ whole genome shotgun (WGS) entry which is preliminary data.</text>
</comment>
<evidence type="ECO:0000313" key="1">
    <source>
        <dbReference type="EMBL" id="RAS64363.1"/>
    </source>
</evidence>
<name>A0A329EBL9_VIBDI</name>
<gene>
    <name evidence="1" type="ORF">DET48_110149</name>
</gene>
<dbReference type="EMBL" id="QLTR01000010">
    <property type="protein sequence ID" value="RAS64363.1"/>
    <property type="molecule type" value="Genomic_DNA"/>
</dbReference>
<accession>A0A329EBL9</accession>
<evidence type="ECO:0000313" key="2">
    <source>
        <dbReference type="Proteomes" id="UP000248729"/>
    </source>
</evidence>
<protein>
    <submittedName>
        <fullName evidence="1">Uncharacterized protein</fullName>
    </submittedName>
</protein>
<dbReference type="Proteomes" id="UP000248729">
    <property type="component" value="Unassembled WGS sequence"/>
</dbReference>
<sequence length="80" mass="9063">MNNIQNLSHTNTIVNQINAETTLGTYQFRSHFPFSKKIVLLKELLLNSAAGLVYIFLDHFSDQRLDHQSDVKSFIAQGGL</sequence>
<reference evidence="1 2" key="1">
    <citation type="submission" date="2018-06" db="EMBL/GenBank/DDBJ databases">
        <title>Freshwater and sediment microbial communities from various areas in North America, analyzing microbe dynamics in response to fracking.</title>
        <authorList>
            <person name="Lamendella R."/>
        </authorList>
    </citation>
    <scope>NUCLEOTIDE SEQUENCE [LARGE SCALE GENOMIC DNA]</scope>
    <source>
        <strain evidence="1 2">99A</strain>
    </source>
</reference>
<organism evidence="1 2">
    <name type="scientific">Vibrio diazotrophicus</name>
    <dbReference type="NCBI Taxonomy" id="685"/>
    <lineage>
        <taxon>Bacteria</taxon>
        <taxon>Pseudomonadati</taxon>
        <taxon>Pseudomonadota</taxon>
        <taxon>Gammaproteobacteria</taxon>
        <taxon>Vibrionales</taxon>
        <taxon>Vibrionaceae</taxon>
        <taxon>Vibrio</taxon>
    </lineage>
</organism>